<evidence type="ECO:0000313" key="4">
    <source>
        <dbReference type="Proteomes" id="UP000053171"/>
    </source>
</evidence>
<dbReference type="RefSeq" id="WP_064725440.1">
    <property type="nucleotide sequence ID" value="NZ_CP113782.1"/>
</dbReference>
<dbReference type="NCBIfam" id="TIGR01764">
    <property type="entry name" value="excise"/>
    <property type="match status" value="1"/>
</dbReference>
<evidence type="ECO:0000259" key="2">
    <source>
        <dbReference type="Pfam" id="PF12728"/>
    </source>
</evidence>
<dbReference type="Proteomes" id="UP000053171">
    <property type="component" value="Unassembled WGS sequence"/>
</dbReference>
<dbReference type="AlphaFoldDB" id="A0A199NRW4"/>
<accession>A0A199NRW4</accession>
<organism evidence="3 4">
    <name type="scientific">Rothia kristinae</name>
    <dbReference type="NCBI Taxonomy" id="37923"/>
    <lineage>
        <taxon>Bacteria</taxon>
        <taxon>Bacillati</taxon>
        <taxon>Actinomycetota</taxon>
        <taxon>Actinomycetes</taxon>
        <taxon>Micrococcales</taxon>
        <taxon>Micrococcaceae</taxon>
        <taxon>Rothia</taxon>
    </lineage>
</organism>
<proteinExistence type="predicted"/>
<dbReference type="InterPro" id="IPR041657">
    <property type="entry name" value="HTH_17"/>
</dbReference>
<dbReference type="InterPro" id="IPR010093">
    <property type="entry name" value="SinI_DNA-bd"/>
</dbReference>
<dbReference type="EMBL" id="LJBJ02000011">
    <property type="protein sequence ID" value="OAX51834.1"/>
    <property type="molecule type" value="Genomic_DNA"/>
</dbReference>
<feature type="region of interest" description="Disordered" evidence="1">
    <location>
        <begin position="1"/>
        <end position="27"/>
    </location>
</feature>
<protein>
    <recommendedName>
        <fullName evidence="2">Helix-turn-helix domain-containing protein</fullName>
    </recommendedName>
</protein>
<dbReference type="Pfam" id="PF12728">
    <property type="entry name" value="HTH_17"/>
    <property type="match status" value="1"/>
</dbReference>
<comment type="caution">
    <text evidence="3">The sequence shown here is derived from an EMBL/GenBank/DDBJ whole genome shotgun (WGS) entry which is preliminary data.</text>
</comment>
<name>A0A199NRW4_9MICC</name>
<dbReference type="GO" id="GO:0003677">
    <property type="term" value="F:DNA binding"/>
    <property type="evidence" value="ECO:0007669"/>
    <property type="project" value="InterPro"/>
</dbReference>
<gene>
    <name evidence="3" type="ORF">AN277_0206540</name>
</gene>
<reference evidence="3" key="1">
    <citation type="submission" date="2016-06" db="EMBL/GenBank/DDBJ databases">
        <title>Identification of putative biosynthetic pathways for the production of bioactive secondary metabolites by the marine actinomycete Kocuria kristinae RUTW2-3.</title>
        <authorList>
            <person name="Waterworth S.C."/>
            <person name="Walmsley T.A."/>
            <person name="Matongo T."/>
            <person name="Davies-Coleman M.T."/>
            <person name="Dorrington R.A."/>
        </authorList>
    </citation>
    <scope>NUCLEOTIDE SEQUENCE [LARGE SCALE GENOMIC DNA]</scope>
    <source>
        <strain evidence="3">RUTW2-3</strain>
    </source>
</reference>
<evidence type="ECO:0000256" key="1">
    <source>
        <dbReference type="SAM" id="MobiDB-lite"/>
    </source>
</evidence>
<sequence>MTQRAQTVQPRRGAGARAGEADRETLSVREAAEHLGVSERRVRALIAEGRLAAQKLGGRWAVDQRGIGRRVQARPAAVRPLSARSAAVLERRLQALLEQDEDVDWREGVSAVEAHRTERRLRRLLEAEQPAPLLRAWVAHQFAPVDIFWAPLEVLDRADLPLSGTSLPEAGLARAGTVEVQWSDPIPVQWRREPDGEHPVRMEVHRRARLAGRATALMSLACHAGPREDAALARLLREWG</sequence>
<feature type="domain" description="Helix-turn-helix" evidence="2">
    <location>
        <begin position="26"/>
        <end position="63"/>
    </location>
</feature>
<evidence type="ECO:0000313" key="3">
    <source>
        <dbReference type="EMBL" id="OAX51834.1"/>
    </source>
</evidence>
<keyword evidence="4" id="KW-1185">Reference proteome</keyword>